<accession>A0A2A4ALT4</accession>
<organism evidence="1 2">
    <name type="scientific">Corynebacterium accolens</name>
    <dbReference type="NCBI Taxonomy" id="38284"/>
    <lineage>
        <taxon>Bacteria</taxon>
        <taxon>Bacillati</taxon>
        <taxon>Actinomycetota</taxon>
        <taxon>Actinomycetes</taxon>
        <taxon>Mycobacteriales</taxon>
        <taxon>Corynebacteriaceae</taxon>
        <taxon>Corynebacterium</taxon>
    </lineage>
</organism>
<dbReference type="EMBL" id="NWBP01000016">
    <property type="protein sequence ID" value="PCC83166.1"/>
    <property type="molecule type" value="Genomic_DNA"/>
</dbReference>
<dbReference type="GO" id="GO:0008933">
    <property type="term" value="F:peptidoglycan lytic transglycosylase activity"/>
    <property type="evidence" value="ECO:0007669"/>
    <property type="project" value="TreeGrafter"/>
</dbReference>
<dbReference type="Proteomes" id="UP000218690">
    <property type="component" value="Unassembled WGS sequence"/>
</dbReference>
<dbReference type="GO" id="GO:0009253">
    <property type="term" value="P:peptidoglycan catabolic process"/>
    <property type="evidence" value="ECO:0007669"/>
    <property type="project" value="TreeGrafter"/>
</dbReference>
<evidence type="ECO:0008006" key="3">
    <source>
        <dbReference type="Google" id="ProtNLM"/>
    </source>
</evidence>
<dbReference type="InterPro" id="IPR023346">
    <property type="entry name" value="Lysozyme-like_dom_sf"/>
</dbReference>
<comment type="caution">
    <text evidence="1">The sequence shown here is derived from an EMBL/GenBank/DDBJ whole genome shotgun (WGS) entry which is preliminary data.</text>
</comment>
<dbReference type="PANTHER" id="PTHR30163">
    <property type="entry name" value="MEMBRANE-BOUND LYTIC MUREIN TRANSGLYCOSYLASE B"/>
    <property type="match status" value="1"/>
</dbReference>
<protein>
    <recommendedName>
        <fullName evidence="3">Transglycosylase SLT domain-containing protein</fullName>
    </recommendedName>
</protein>
<sequence length="263" mass="27950">MTKRLRKLGGCGLAAVLAVVVVVSLVGWVLSALGKPATLKPLQPVPQAMPPIAGMEVPNIDVHSEGRTADKLTYWSSQLESQTGISGQALRAYGNAELIARDAWPECNLRWNTLAGLGWVETRHGTYNGNWLRPSKLDENGYPDPPITGIALDGSNGTAHTPDTDGGQIDGDAEFDRAVGPLQFIPSSWSHVGRDANGDGVADPNQIDDAALGAAALLCFGGRNMDKSEDWEAGILNYNQSRDYLERVAAAANSYSIPQPSSS</sequence>
<dbReference type="SUPFAM" id="SSF53955">
    <property type="entry name" value="Lysozyme-like"/>
    <property type="match status" value="1"/>
</dbReference>
<name>A0A2A4ALT4_9CORY</name>
<evidence type="ECO:0000313" key="2">
    <source>
        <dbReference type="Proteomes" id="UP000218690"/>
    </source>
</evidence>
<dbReference type="AlphaFoldDB" id="A0A2A4ALT4"/>
<reference evidence="1 2" key="1">
    <citation type="submission" date="2017-09" db="EMBL/GenBank/DDBJ databases">
        <title>Draft Genome Sequence of Corynebacterium accolens AH4003.</title>
        <authorList>
            <person name="Chen Y."/>
            <person name="Oosthuysen W.F."/>
            <person name="Kelley S."/>
            <person name="Horswill A."/>
        </authorList>
    </citation>
    <scope>NUCLEOTIDE SEQUENCE [LARGE SCALE GENOMIC DNA]</scope>
    <source>
        <strain evidence="1 2">AH4003</strain>
    </source>
</reference>
<proteinExistence type="predicted"/>
<gene>
    <name evidence="1" type="ORF">COM45_05055</name>
</gene>
<dbReference type="PANTHER" id="PTHR30163:SF8">
    <property type="entry name" value="LYTIC MUREIN TRANSGLYCOSYLASE"/>
    <property type="match status" value="1"/>
</dbReference>
<dbReference type="InterPro" id="IPR043426">
    <property type="entry name" value="MltB-like"/>
</dbReference>
<evidence type="ECO:0000313" key="1">
    <source>
        <dbReference type="EMBL" id="PCC83166.1"/>
    </source>
</evidence>